<protein>
    <recommendedName>
        <fullName evidence="1">F-box domain-containing protein</fullName>
    </recommendedName>
</protein>
<dbReference type="InterPro" id="IPR036047">
    <property type="entry name" value="F-box-like_dom_sf"/>
</dbReference>
<dbReference type="SMART" id="SM00256">
    <property type="entry name" value="FBOX"/>
    <property type="match status" value="1"/>
</dbReference>
<accession>A0A1S9RTX1</accession>
<evidence type="ECO:0000313" key="3">
    <source>
        <dbReference type="Proteomes" id="UP000190744"/>
    </source>
</evidence>
<reference evidence="3" key="1">
    <citation type="submission" date="2015-09" db="EMBL/GenBank/DDBJ databases">
        <authorList>
            <person name="Fill T.P."/>
            <person name="Baretta J.F."/>
            <person name="de Almeida L.G."/>
            <person name="Rocha M."/>
            <person name="de Souza D.H."/>
            <person name="Malavazi I."/>
            <person name="Cerdeira L.T."/>
            <person name="Hong H."/>
            <person name="Samborskyy M."/>
            <person name="de Vasconcelos A.T."/>
            <person name="Leadlay P."/>
            <person name="Rodrigues-Filho E."/>
        </authorList>
    </citation>
    <scope>NUCLEOTIDE SEQUENCE [LARGE SCALE GENOMIC DNA]</scope>
    <source>
        <strain evidence="3">LaBioMMi 136</strain>
    </source>
</reference>
<dbReference type="EMBL" id="LJBN01000118">
    <property type="protein sequence ID" value="OOQ88458.1"/>
    <property type="molecule type" value="Genomic_DNA"/>
</dbReference>
<gene>
    <name evidence="2" type="ORF">PEBR_12222</name>
</gene>
<feature type="domain" description="F-box" evidence="1">
    <location>
        <begin position="53"/>
        <end position="100"/>
    </location>
</feature>
<name>A0A1S9RTX1_PENBI</name>
<proteinExistence type="predicted"/>
<dbReference type="AlphaFoldDB" id="A0A1S9RTX1"/>
<comment type="caution">
    <text evidence="2">The sequence shown here is derived from an EMBL/GenBank/DDBJ whole genome shotgun (WGS) entry which is preliminary data.</text>
</comment>
<evidence type="ECO:0000313" key="2">
    <source>
        <dbReference type="EMBL" id="OOQ88458.1"/>
    </source>
</evidence>
<dbReference type="SUPFAM" id="SSF81383">
    <property type="entry name" value="F-box domain"/>
    <property type="match status" value="1"/>
</dbReference>
<dbReference type="CDD" id="cd09917">
    <property type="entry name" value="F-box_SF"/>
    <property type="match status" value="1"/>
</dbReference>
<organism evidence="2 3">
    <name type="scientific">Penicillium brasilianum</name>
    <dbReference type="NCBI Taxonomy" id="104259"/>
    <lineage>
        <taxon>Eukaryota</taxon>
        <taxon>Fungi</taxon>
        <taxon>Dikarya</taxon>
        <taxon>Ascomycota</taxon>
        <taxon>Pezizomycotina</taxon>
        <taxon>Eurotiomycetes</taxon>
        <taxon>Eurotiomycetidae</taxon>
        <taxon>Eurotiales</taxon>
        <taxon>Aspergillaceae</taxon>
        <taxon>Penicillium</taxon>
    </lineage>
</organism>
<dbReference type="Pfam" id="PF00646">
    <property type="entry name" value="F-box"/>
    <property type="match status" value="1"/>
</dbReference>
<dbReference type="Gene3D" id="1.20.1280.50">
    <property type="match status" value="1"/>
</dbReference>
<sequence length="165" mass="19271">MVSTTRSQHLARRRTLRSWQNWKPFVSPPVTSRKLTPLKPHIMHPLRQNHTPIEVASRLPFEILEKILLNVDANTILVQCQRVCKTWNKTISHSEAIQQTLGFQPPSRSDVAQINPFRDIIHRCVHVDWHKERGGSCECWSINTSKDYEDVFARVEASWRRMLLG</sequence>
<dbReference type="Proteomes" id="UP000190744">
    <property type="component" value="Unassembled WGS sequence"/>
</dbReference>
<dbReference type="InterPro" id="IPR001810">
    <property type="entry name" value="F-box_dom"/>
</dbReference>
<dbReference type="PROSITE" id="PS50181">
    <property type="entry name" value="FBOX"/>
    <property type="match status" value="1"/>
</dbReference>
<evidence type="ECO:0000259" key="1">
    <source>
        <dbReference type="PROSITE" id="PS50181"/>
    </source>
</evidence>